<feature type="transmembrane region" description="Helical" evidence="8">
    <location>
        <begin position="109"/>
        <end position="142"/>
    </location>
</feature>
<keyword evidence="4" id="KW-0808">Transferase</keyword>
<dbReference type="GO" id="GO:0016763">
    <property type="term" value="F:pentosyltransferase activity"/>
    <property type="evidence" value="ECO:0007669"/>
    <property type="project" value="TreeGrafter"/>
</dbReference>
<feature type="transmembrane region" description="Helical" evidence="8">
    <location>
        <begin position="360"/>
        <end position="381"/>
    </location>
</feature>
<evidence type="ECO:0000256" key="4">
    <source>
        <dbReference type="ARBA" id="ARBA00022679"/>
    </source>
</evidence>
<dbReference type="PANTHER" id="PTHR33908">
    <property type="entry name" value="MANNOSYLTRANSFERASE YKCB-RELATED"/>
    <property type="match status" value="1"/>
</dbReference>
<dbReference type="AlphaFoldDB" id="A0A2N3HP75"/>
<accession>A0A2N3HP75</accession>
<keyword evidence="6 8" id="KW-1133">Transmembrane helix</keyword>
<dbReference type="InterPro" id="IPR050297">
    <property type="entry name" value="LipidA_mod_glycosyltrf_83"/>
</dbReference>
<sequence>MFKKFYHYCLNRPLSCLLIYGAILRLLIYIFYNAITLYPDSKGYIDLSTFISNLSLDNYTGERTPGFPLLIAIAGGNLYLTAFFQMIMGLFNIVLIYDFSKMTTKSKAVSFWITFIMASFIHILFFEFAILSETLTLFLVLLSFWFIEKFNVLEPTTSIKYLVILSVILSFLYITKPIFIYVPIGVFIFYFVKNFHFGFRKIILKATTLLIVPLLSFYGWCSLNEKNMGYFASTYYLGVNLSQTATPFFEKAPEEDKLIRDILVKHRELNPMYKSDRKNPMTVWYAWNELKEKTKLSGPDLSNELGRISIDLFKKYPDLYLKQVVVSWTDFWGTSLFFWRTGYIHNKFVEKWAYRLWYSFQQYLLIGINILFLGFAIKKIYHFIQTKFKIFDLDLLLVAIILSGSLAQALVVYGSNSRFCVPFFPLIVYFVMINLFSLKKFNKLNSPKFNTL</sequence>
<feature type="transmembrane region" description="Helical" evidence="8">
    <location>
        <begin position="12"/>
        <end position="32"/>
    </location>
</feature>
<dbReference type="GO" id="GO:0009103">
    <property type="term" value="P:lipopolysaccharide biosynthetic process"/>
    <property type="evidence" value="ECO:0007669"/>
    <property type="project" value="UniProtKB-ARBA"/>
</dbReference>
<feature type="transmembrane region" description="Helical" evidence="8">
    <location>
        <begin position="393"/>
        <end position="413"/>
    </location>
</feature>
<proteinExistence type="predicted"/>
<keyword evidence="3" id="KW-0328">Glycosyltransferase</keyword>
<dbReference type="EMBL" id="PJEO01000009">
    <property type="protein sequence ID" value="PKQ46732.1"/>
    <property type="molecule type" value="Genomic_DNA"/>
</dbReference>
<comment type="subcellular location">
    <subcellularLocation>
        <location evidence="1">Cell membrane</location>
        <topology evidence="1">Multi-pass membrane protein</topology>
    </subcellularLocation>
</comment>
<keyword evidence="2" id="KW-1003">Cell membrane</keyword>
<evidence type="ECO:0000313" key="10">
    <source>
        <dbReference type="Proteomes" id="UP000233435"/>
    </source>
</evidence>
<evidence type="ECO:0000256" key="7">
    <source>
        <dbReference type="ARBA" id="ARBA00023136"/>
    </source>
</evidence>
<feature type="transmembrane region" description="Helical" evidence="8">
    <location>
        <begin position="419"/>
        <end position="438"/>
    </location>
</feature>
<evidence type="ECO:0000256" key="6">
    <source>
        <dbReference type="ARBA" id="ARBA00022989"/>
    </source>
</evidence>
<protein>
    <recommendedName>
        <fullName evidence="11">Glycosyltransferase RgtA/B/C/D-like domain-containing protein</fullName>
    </recommendedName>
</protein>
<evidence type="ECO:0008006" key="11">
    <source>
        <dbReference type="Google" id="ProtNLM"/>
    </source>
</evidence>
<evidence type="ECO:0000256" key="1">
    <source>
        <dbReference type="ARBA" id="ARBA00004651"/>
    </source>
</evidence>
<keyword evidence="5 8" id="KW-0812">Transmembrane</keyword>
<dbReference type="GO" id="GO:0005886">
    <property type="term" value="C:plasma membrane"/>
    <property type="evidence" value="ECO:0007669"/>
    <property type="project" value="UniProtKB-SubCell"/>
</dbReference>
<gene>
    <name evidence="9" type="ORF">CSW08_01660</name>
</gene>
<comment type="caution">
    <text evidence="9">The sequence shown here is derived from an EMBL/GenBank/DDBJ whole genome shotgun (WGS) entry which is preliminary data.</text>
</comment>
<keyword evidence="10" id="KW-1185">Reference proteome</keyword>
<organism evidence="9 10">
    <name type="scientific">Confluentibacter flavum</name>
    <dbReference type="NCBI Taxonomy" id="1909700"/>
    <lineage>
        <taxon>Bacteria</taxon>
        <taxon>Pseudomonadati</taxon>
        <taxon>Bacteroidota</taxon>
        <taxon>Flavobacteriia</taxon>
        <taxon>Flavobacteriales</taxon>
        <taxon>Flavobacteriaceae</taxon>
        <taxon>Confluentibacter</taxon>
    </lineage>
</organism>
<evidence type="ECO:0000256" key="5">
    <source>
        <dbReference type="ARBA" id="ARBA00022692"/>
    </source>
</evidence>
<dbReference type="Proteomes" id="UP000233435">
    <property type="component" value="Unassembled WGS sequence"/>
</dbReference>
<feature type="transmembrane region" description="Helical" evidence="8">
    <location>
        <begin position="162"/>
        <end position="190"/>
    </location>
</feature>
<evidence type="ECO:0000256" key="2">
    <source>
        <dbReference type="ARBA" id="ARBA00022475"/>
    </source>
</evidence>
<feature type="transmembrane region" description="Helical" evidence="8">
    <location>
        <begin position="69"/>
        <end position="97"/>
    </location>
</feature>
<reference evidence="9 10" key="1">
    <citation type="submission" date="2017-12" db="EMBL/GenBank/DDBJ databases">
        <title>Confluentibacter flavum sp. nov., isolated from the saline lake.</title>
        <authorList>
            <person name="Yu L."/>
        </authorList>
    </citation>
    <scope>NUCLEOTIDE SEQUENCE [LARGE SCALE GENOMIC DNA]</scope>
    <source>
        <strain evidence="9 10">3B</strain>
    </source>
</reference>
<dbReference type="PANTHER" id="PTHR33908:SF11">
    <property type="entry name" value="MEMBRANE PROTEIN"/>
    <property type="match status" value="1"/>
</dbReference>
<keyword evidence="7 8" id="KW-0472">Membrane</keyword>
<evidence type="ECO:0000313" key="9">
    <source>
        <dbReference type="EMBL" id="PKQ46732.1"/>
    </source>
</evidence>
<evidence type="ECO:0000256" key="3">
    <source>
        <dbReference type="ARBA" id="ARBA00022676"/>
    </source>
</evidence>
<dbReference type="RefSeq" id="WP_106658172.1">
    <property type="nucleotide sequence ID" value="NZ_PJEO01000009.1"/>
</dbReference>
<feature type="transmembrane region" description="Helical" evidence="8">
    <location>
        <begin position="202"/>
        <end position="220"/>
    </location>
</feature>
<name>A0A2N3HP75_9FLAO</name>
<evidence type="ECO:0000256" key="8">
    <source>
        <dbReference type="SAM" id="Phobius"/>
    </source>
</evidence>
<dbReference type="OrthoDB" id="996005at2"/>